<dbReference type="InterPro" id="IPR014001">
    <property type="entry name" value="Helicase_ATP-bd"/>
</dbReference>
<name>A0A450SAF4_9GAMM</name>
<dbReference type="GO" id="GO:0065002">
    <property type="term" value="P:intracellular protein transmembrane transport"/>
    <property type="evidence" value="ECO:0007669"/>
    <property type="project" value="UniProtKB-UniRule"/>
</dbReference>
<dbReference type="SMART" id="SM00958">
    <property type="entry name" value="SecA_PP_bind"/>
    <property type="match status" value="1"/>
</dbReference>
<evidence type="ECO:0000259" key="13">
    <source>
        <dbReference type="PROSITE" id="PS51192"/>
    </source>
</evidence>
<evidence type="ECO:0000259" key="15">
    <source>
        <dbReference type="PROSITE" id="PS51196"/>
    </source>
</evidence>
<dbReference type="PROSITE" id="PS51192">
    <property type="entry name" value="HELICASE_ATP_BIND_1"/>
    <property type="match status" value="1"/>
</dbReference>
<dbReference type="InterPro" id="IPR036670">
    <property type="entry name" value="SecA_X-link_sf"/>
</dbReference>
<protein>
    <recommendedName>
        <fullName evidence="11">Protein translocase subunit SecA</fullName>
        <ecNumber evidence="11">7.4.2.8</ecNumber>
    </recommendedName>
</protein>
<dbReference type="SMART" id="SM00957">
    <property type="entry name" value="SecA_DEAD"/>
    <property type="match status" value="1"/>
</dbReference>
<dbReference type="InterPro" id="IPR020937">
    <property type="entry name" value="SecA_CS"/>
</dbReference>
<keyword evidence="3 11" id="KW-0963">Cytoplasm</keyword>
<keyword evidence="8 11" id="KW-1278">Translocase</keyword>
<evidence type="ECO:0000256" key="1">
    <source>
        <dbReference type="ARBA" id="ARBA00022448"/>
    </source>
</evidence>
<dbReference type="Pfam" id="PF07517">
    <property type="entry name" value="SecA_DEAD"/>
    <property type="match status" value="1"/>
</dbReference>
<dbReference type="InterPro" id="IPR027417">
    <property type="entry name" value="P-loop_NTPase"/>
</dbReference>
<dbReference type="InterPro" id="IPR044722">
    <property type="entry name" value="SecA_SF2_C"/>
</dbReference>
<keyword evidence="7 11" id="KW-0653">Protein transport</keyword>
<dbReference type="Pfam" id="PF01043">
    <property type="entry name" value="SecA_PP_bind"/>
    <property type="match status" value="1"/>
</dbReference>
<dbReference type="GO" id="GO:0031522">
    <property type="term" value="C:cell envelope Sec protein transport complex"/>
    <property type="evidence" value="ECO:0007669"/>
    <property type="project" value="TreeGrafter"/>
</dbReference>
<feature type="binding site" evidence="11">
    <location>
        <position position="550"/>
    </location>
    <ligand>
        <name>ATP</name>
        <dbReference type="ChEBI" id="CHEBI:30616"/>
    </ligand>
</feature>
<dbReference type="PROSITE" id="PS51194">
    <property type="entry name" value="HELICASE_CTER"/>
    <property type="match status" value="1"/>
</dbReference>
<feature type="domain" description="SecA family profile" evidence="15">
    <location>
        <begin position="38"/>
        <end position="626"/>
    </location>
</feature>
<dbReference type="GO" id="GO:0005829">
    <property type="term" value="C:cytosol"/>
    <property type="evidence" value="ECO:0007669"/>
    <property type="project" value="TreeGrafter"/>
</dbReference>
<feature type="domain" description="Helicase ATP-binding" evidence="13">
    <location>
        <begin position="124"/>
        <end position="280"/>
    </location>
</feature>
<evidence type="ECO:0000259" key="14">
    <source>
        <dbReference type="PROSITE" id="PS51194"/>
    </source>
</evidence>
<keyword evidence="1 11" id="KW-0813">Transport</keyword>
<dbReference type="SUPFAM" id="SSF52540">
    <property type="entry name" value="P-loop containing nucleoside triphosphate hydrolases"/>
    <property type="match status" value="2"/>
</dbReference>
<dbReference type="FunFam" id="3.40.50.300:FF:000429">
    <property type="entry name" value="Preprotein translocase subunit SecA"/>
    <property type="match status" value="1"/>
</dbReference>
<dbReference type="PANTHER" id="PTHR30612:SF0">
    <property type="entry name" value="CHLOROPLAST PROTEIN-TRANSPORTING ATPASE"/>
    <property type="match status" value="1"/>
</dbReference>
<dbReference type="InterPro" id="IPR000185">
    <property type="entry name" value="SecA"/>
</dbReference>
<keyword evidence="2 11" id="KW-1003">Cell membrane</keyword>
<dbReference type="EMBL" id="CAADEX010000022">
    <property type="protein sequence ID" value="VFJ49091.1"/>
    <property type="molecule type" value="Genomic_DNA"/>
</dbReference>
<dbReference type="SUPFAM" id="SSF81767">
    <property type="entry name" value="Pre-protein crosslinking domain of SecA"/>
    <property type="match status" value="1"/>
</dbReference>
<dbReference type="AlphaFoldDB" id="A0A450SAF4"/>
<dbReference type="GO" id="GO:0005886">
    <property type="term" value="C:plasma membrane"/>
    <property type="evidence" value="ECO:0007669"/>
    <property type="project" value="UniProtKB-SubCell"/>
</dbReference>
<evidence type="ECO:0000256" key="5">
    <source>
        <dbReference type="ARBA" id="ARBA00022741"/>
    </source>
</evidence>
<evidence type="ECO:0000256" key="7">
    <source>
        <dbReference type="ARBA" id="ARBA00022927"/>
    </source>
</evidence>
<proteinExistence type="inferred from homology"/>
<gene>
    <name evidence="11" type="primary">secA</name>
    <name evidence="16" type="ORF">BECKDK2373B_GA0170837_102235</name>
</gene>
<comment type="function">
    <text evidence="11">Part of the Sec protein translocase complex. Interacts with the SecYEG preprotein conducting channel. Has a central role in coupling the hydrolysis of ATP to the transfer of proteins into and across the cell membrane, serving both as a receptor for the preprotein-SecB complex and as an ATP-driven molecular motor driving the stepwise translocation of polypeptide chains across the membrane.</text>
</comment>
<sequence>MKISRTPMENSASLRPGLVLGTYPQRPEPRPSALQLGADFIMGRIHQLLRASARGYWPIVREIGRKATGFSVLTDEQMGREIAGIRQRLYSGGENLQDFIQAFAIIREMAWRTLGLRPHDVQVLGGWIMLGGMIAEMQTGEGKTLTATLPASAVALAGIPVHVITVNDYLVARDAQWASPLYNALGLTVGHIAEGMSPEEKRVAYGCDITYCTNKQLVFDYLRDRLAMGRAPGRVRDRLAALRRDDADSSGLLLRGLCFGIVDEADSVLIDEARTPLIISRRGNGEEEQNTFVHALWLVSQLETGKDFTVRMIERQCELTHHGKGRLKSMAAMLGGAWSVTRRREELARQALVARYFFERDKHYLVKDGKVQIIDEYTGRTMPDRSWERGLHQMIEAKESCEVTSQPETMARISYQRFFRRYLKIAGMTGTAREVAGELWTVYRLSVVQVPTNRPVRRAPWPGGVYRTSDDRWRAVVGRIDALRDQGRSILVGTRSVGASEQLDALLDEAGIPHRVLNARQDADEADIIGGAGQTGVVTVATNMAGRGTDIKLSEEVAANGGLHVIVTERHDARRIDRQLIGRCGRQGDPGSYEQLASLEDELLNTYPRWMKRLLGAGKPALEPVNSIKGKLIFGLAQRTQEWRHARIRWQLLRADEKMGDLLAFTGSPE</sequence>
<dbReference type="PRINTS" id="PR00906">
    <property type="entry name" value="SECA"/>
</dbReference>
<feature type="region of interest" description="Disordered" evidence="12">
    <location>
        <begin position="1"/>
        <end position="29"/>
    </location>
</feature>
<comment type="subcellular location">
    <subcellularLocation>
        <location evidence="11">Cell membrane</location>
        <topology evidence="11">Peripheral membrane protein</topology>
        <orientation evidence="11">Cytoplasmic side</orientation>
    </subcellularLocation>
    <subcellularLocation>
        <location evidence="11">Cytoplasm</location>
    </subcellularLocation>
    <text evidence="11">Distribution is 50-50.</text>
</comment>
<accession>A0A450SAF4</accession>
<dbReference type="GO" id="GO:0043952">
    <property type="term" value="P:protein transport by the Sec complex"/>
    <property type="evidence" value="ECO:0007669"/>
    <property type="project" value="TreeGrafter"/>
</dbReference>
<dbReference type="PROSITE" id="PS01312">
    <property type="entry name" value="SECA"/>
    <property type="match status" value="1"/>
</dbReference>
<evidence type="ECO:0000256" key="2">
    <source>
        <dbReference type="ARBA" id="ARBA00022475"/>
    </source>
</evidence>
<dbReference type="CDD" id="cd18803">
    <property type="entry name" value="SF2_C_secA"/>
    <property type="match status" value="1"/>
</dbReference>
<comment type="similarity">
    <text evidence="11">Belongs to the SecA family.</text>
</comment>
<dbReference type="InterPro" id="IPR014018">
    <property type="entry name" value="SecA_motor_DEAD"/>
</dbReference>
<evidence type="ECO:0000256" key="3">
    <source>
        <dbReference type="ARBA" id="ARBA00022490"/>
    </source>
</evidence>
<keyword evidence="5 11" id="KW-0547">Nucleotide-binding</keyword>
<keyword evidence="10 11" id="KW-0472">Membrane</keyword>
<evidence type="ECO:0000256" key="12">
    <source>
        <dbReference type="SAM" id="MobiDB-lite"/>
    </source>
</evidence>
<dbReference type="HAMAP" id="MF_01382">
    <property type="entry name" value="SecA"/>
    <property type="match status" value="1"/>
</dbReference>
<feature type="binding site" evidence="11">
    <location>
        <position position="122"/>
    </location>
    <ligand>
        <name>ATP</name>
        <dbReference type="ChEBI" id="CHEBI:30616"/>
    </ligand>
</feature>
<feature type="binding site" evidence="11">
    <location>
        <begin position="140"/>
        <end position="144"/>
    </location>
    <ligand>
        <name>ATP</name>
        <dbReference type="ChEBI" id="CHEBI:30616"/>
    </ligand>
</feature>
<keyword evidence="4" id="KW-0997">Cell inner membrane</keyword>
<evidence type="ECO:0000256" key="9">
    <source>
        <dbReference type="ARBA" id="ARBA00023010"/>
    </source>
</evidence>
<keyword evidence="6 11" id="KW-0067">ATP-binding</keyword>
<evidence type="ECO:0000256" key="8">
    <source>
        <dbReference type="ARBA" id="ARBA00022967"/>
    </source>
</evidence>
<dbReference type="PANTHER" id="PTHR30612">
    <property type="entry name" value="SECA INNER MEMBRANE COMPONENT OF SEC PROTEIN SECRETION SYSTEM"/>
    <property type="match status" value="1"/>
</dbReference>
<comment type="subunit">
    <text evidence="11">Monomer and homodimer. Part of the essential Sec protein translocation apparatus which comprises SecA, SecYEG and auxiliary proteins SecDF-YajC and YidC.</text>
</comment>
<dbReference type="GO" id="GO:0017038">
    <property type="term" value="P:protein import"/>
    <property type="evidence" value="ECO:0007669"/>
    <property type="project" value="InterPro"/>
</dbReference>
<dbReference type="Gene3D" id="3.40.50.300">
    <property type="entry name" value="P-loop containing nucleotide triphosphate hydrolases"/>
    <property type="match status" value="2"/>
</dbReference>
<evidence type="ECO:0000256" key="11">
    <source>
        <dbReference type="HAMAP-Rule" id="MF_01382"/>
    </source>
</evidence>
<comment type="catalytic activity">
    <reaction evidence="11">
        <text>ATP + H2O + cellular proteinSide 1 = ADP + phosphate + cellular proteinSide 2.</text>
        <dbReference type="EC" id="7.4.2.8"/>
    </reaction>
</comment>
<evidence type="ECO:0000256" key="10">
    <source>
        <dbReference type="ARBA" id="ARBA00023136"/>
    </source>
</evidence>
<feature type="domain" description="Helicase C-terminal" evidence="14">
    <location>
        <begin position="475"/>
        <end position="633"/>
    </location>
</feature>
<keyword evidence="9 11" id="KW-0811">Translocation</keyword>
<dbReference type="InterPro" id="IPR001650">
    <property type="entry name" value="Helicase_C-like"/>
</dbReference>
<evidence type="ECO:0000256" key="6">
    <source>
        <dbReference type="ARBA" id="ARBA00022840"/>
    </source>
</evidence>
<organism evidence="16">
    <name type="scientific">Candidatus Kentrum sp. DK</name>
    <dbReference type="NCBI Taxonomy" id="2126562"/>
    <lineage>
        <taxon>Bacteria</taxon>
        <taxon>Pseudomonadati</taxon>
        <taxon>Pseudomonadota</taxon>
        <taxon>Gammaproteobacteria</taxon>
        <taxon>Candidatus Kentrum</taxon>
    </lineage>
</organism>
<dbReference type="EC" id="7.4.2.8" evidence="11"/>
<dbReference type="GO" id="GO:0005524">
    <property type="term" value="F:ATP binding"/>
    <property type="evidence" value="ECO:0007669"/>
    <property type="project" value="UniProtKB-UniRule"/>
</dbReference>
<reference evidence="16" key="1">
    <citation type="submission" date="2019-02" db="EMBL/GenBank/DDBJ databases">
        <authorList>
            <person name="Gruber-Vodicka R. H."/>
            <person name="Seah K. B. B."/>
        </authorList>
    </citation>
    <scope>NUCLEOTIDE SEQUENCE</scope>
    <source>
        <strain evidence="16">BECK_DK47</strain>
    </source>
</reference>
<dbReference type="Pfam" id="PF21090">
    <property type="entry name" value="P-loop_SecA"/>
    <property type="match status" value="1"/>
</dbReference>
<dbReference type="InterPro" id="IPR011115">
    <property type="entry name" value="SecA_DEAD"/>
</dbReference>
<dbReference type="GO" id="GO:0006605">
    <property type="term" value="P:protein targeting"/>
    <property type="evidence" value="ECO:0007669"/>
    <property type="project" value="UniProtKB-UniRule"/>
</dbReference>
<evidence type="ECO:0000313" key="16">
    <source>
        <dbReference type="EMBL" id="VFJ49091.1"/>
    </source>
</evidence>
<dbReference type="PROSITE" id="PS51196">
    <property type="entry name" value="SECA_MOTOR_DEAD"/>
    <property type="match status" value="1"/>
</dbReference>
<dbReference type="Gene3D" id="3.90.1440.10">
    <property type="entry name" value="SecA, preprotein cross-linking domain"/>
    <property type="match status" value="1"/>
</dbReference>
<dbReference type="GO" id="GO:0008564">
    <property type="term" value="F:protein-exporting ATPase activity"/>
    <property type="evidence" value="ECO:0007669"/>
    <property type="project" value="UniProtKB-EC"/>
</dbReference>
<evidence type="ECO:0000256" key="4">
    <source>
        <dbReference type="ARBA" id="ARBA00022519"/>
    </source>
</evidence>
<dbReference type="InterPro" id="IPR011130">
    <property type="entry name" value="SecA_preprotein_X-link_dom"/>
</dbReference>
<dbReference type="CDD" id="cd17928">
    <property type="entry name" value="DEXDc_SecA"/>
    <property type="match status" value="1"/>
</dbReference>